<evidence type="ECO:0000259" key="3">
    <source>
        <dbReference type="Pfam" id="PF18998"/>
    </source>
</evidence>
<dbReference type="AlphaFoldDB" id="A0A1T4PBA5"/>
<dbReference type="Proteomes" id="UP000190102">
    <property type="component" value="Unassembled WGS sequence"/>
</dbReference>
<organism evidence="4 5">
    <name type="scientific">Trichlorobacter thiogenes</name>
    <dbReference type="NCBI Taxonomy" id="115783"/>
    <lineage>
        <taxon>Bacteria</taxon>
        <taxon>Pseudomonadati</taxon>
        <taxon>Thermodesulfobacteriota</taxon>
        <taxon>Desulfuromonadia</taxon>
        <taxon>Geobacterales</taxon>
        <taxon>Geobacteraceae</taxon>
        <taxon>Trichlorobacter</taxon>
    </lineage>
</organism>
<keyword evidence="1" id="KW-0732">Signal</keyword>
<dbReference type="EMBL" id="FUWR01000009">
    <property type="protein sequence ID" value="SJZ88804.1"/>
    <property type="molecule type" value="Genomic_DNA"/>
</dbReference>
<dbReference type="InterPro" id="IPR039564">
    <property type="entry name" value="Peptidase_C39-like"/>
</dbReference>
<reference evidence="5" key="1">
    <citation type="submission" date="2017-02" db="EMBL/GenBank/DDBJ databases">
        <authorList>
            <person name="Varghese N."/>
            <person name="Submissions S."/>
        </authorList>
    </citation>
    <scope>NUCLEOTIDE SEQUENCE [LARGE SCALE GENOMIC DNA]</scope>
    <source>
        <strain evidence="5">ATCC BAA-34</strain>
    </source>
</reference>
<dbReference type="RefSeq" id="WP_078790204.1">
    <property type="nucleotide sequence ID" value="NZ_FUWR01000009.1"/>
</dbReference>
<dbReference type="InterPro" id="IPR044060">
    <property type="entry name" value="Bacterial_rp_domain"/>
</dbReference>
<evidence type="ECO:0000313" key="5">
    <source>
        <dbReference type="Proteomes" id="UP000190102"/>
    </source>
</evidence>
<dbReference type="Pfam" id="PF13529">
    <property type="entry name" value="Peptidase_C39_2"/>
    <property type="match status" value="1"/>
</dbReference>
<dbReference type="STRING" id="115783.SAMN02745119_01915"/>
<sequence>MISQSSSRNIMLRLAAGIISSLVFAATTVTAPAYALETIVRTKTVQSGKHYTVKAVTLSSGTVLEQATINGPPKPPVGFEVQRQSVSLPTAETASASSSLTVPTYSWVFGCSAVSGAMIAGYYDRNGYPNIYTGPTESGVMPLTNASWPTWSDGVDLYPNNPLIASKDGVDGRSSKGSIDDYWVEYDSSTSDPYITGSWTQHTWGTAIGDYMKTSQSAYGNTDGSTKFYNYSDATQLTCSAMASGGYDDGTLGRKLFYEARGYTVTDCYNKKTDNAVTGGFSFSQFKSEIDAGHPVLLNLAGHSIVGVGYDESTNPATIYIHDTWDYNTHTMPWGGSYTDMALQSVSIVNLAVPFTGSALLTVSKTGNGTVISSPAGISCGGTCSYTFGTPQTVVLTATADSGSIFTGWSGGGCSGTGTCTVTLSNDTAVTATFALATTLFSENFDGVTSPALPTGWASSIVTTSGAWATNTGTVHPSGIAAHSPSKLVYFNSFTVASGYAAALASPAFSLADSSSNTASFWMYRDSTEYTDEGVTNDDRVEVYVNTAANLSGATLLGTVNRLTSLSPTVANAGWYSYSFAIPGTFTGTTNHLIFKGISGYGNDIHIDDISIVGVASNKTLTVLFPGTGSGSIISTSGPNPALNCSAPPCSASLASGTAVTLQRSSTSLGSTFAGWSGCDSQSGDNCSLTMTADKTANATFTLLQYLKNMESGNYYGTLQSALDAADPGQTIRALAIQMLDPAGVNFNTLTSSVIVKGGFSTLSDISPTGYTSVTGPFQVSSGSLTVENLIIK</sequence>
<dbReference type="Pfam" id="PF18998">
    <property type="entry name" value="Flg_new_2"/>
    <property type="match status" value="2"/>
</dbReference>
<evidence type="ECO:0008006" key="6">
    <source>
        <dbReference type="Google" id="ProtNLM"/>
    </source>
</evidence>
<accession>A0A1T4PBA5</accession>
<dbReference type="Gene3D" id="2.60.120.200">
    <property type="match status" value="1"/>
</dbReference>
<dbReference type="OrthoDB" id="5432800at2"/>
<evidence type="ECO:0000256" key="1">
    <source>
        <dbReference type="SAM" id="SignalP"/>
    </source>
</evidence>
<keyword evidence="5" id="KW-1185">Reference proteome</keyword>
<feature type="domain" description="Bacterial repeat" evidence="3">
    <location>
        <begin position="648"/>
        <end position="702"/>
    </location>
</feature>
<protein>
    <recommendedName>
        <fullName evidence="6">Peptidase C39-like domain-containing protein</fullName>
    </recommendedName>
</protein>
<feature type="chain" id="PRO_5010566411" description="Peptidase C39-like domain-containing protein" evidence="1">
    <location>
        <begin position="26"/>
        <end position="793"/>
    </location>
</feature>
<feature type="domain" description="Bacterial repeat" evidence="3">
    <location>
        <begin position="361"/>
        <end position="436"/>
    </location>
</feature>
<name>A0A1T4PBA5_9BACT</name>
<feature type="domain" description="Peptidase C39-like" evidence="2">
    <location>
        <begin position="264"/>
        <end position="325"/>
    </location>
</feature>
<evidence type="ECO:0000259" key="2">
    <source>
        <dbReference type="Pfam" id="PF13529"/>
    </source>
</evidence>
<proteinExistence type="predicted"/>
<feature type="signal peptide" evidence="1">
    <location>
        <begin position="1"/>
        <end position="25"/>
    </location>
</feature>
<gene>
    <name evidence="4" type="ORF">SAMN02745119_01915</name>
</gene>
<evidence type="ECO:0000313" key="4">
    <source>
        <dbReference type="EMBL" id="SJZ88804.1"/>
    </source>
</evidence>